<reference evidence="4" key="1">
    <citation type="journal article" date="2021" name="Nat. Commun.">
        <title>Genetic determinants of endophytism in the Arabidopsis root mycobiome.</title>
        <authorList>
            <person name="Mesny F."/>
            <person name="Miyauchi S."/>
            <person name="Thiergart T."/>
            <person name="Pickel B."/>
            <person name="Atanasova L."/>
            <person name="Karlsson M."/>
            <person name="Huettel B."/>
            <person name="Barry K.W."/>
            <person name="Haridas S."/>
            <person name="Chen C."/>
            <person name="Bauer D."/>
            <person name="Andreopoulos W."/>
            <person name="Pangilinan J."/>
            <person name="LaButti K."/>
            <person name="Riley R."/>
            <person name="Lipzen A."/>
            <person name="Clum A."/>
            <person name="Drula E."/>
            <person name="Henrissat B."/>
            <person name="Kohler A."/>
            <person name="Grigoriev I.V."/>
            <person name="Martin F.M."/>
            <person name="Hacquard S."/>
        </authorList>
    </citation>
    <scope>NUCLEOTIDE SEQUENCE</scope>
    <source>
        <strain evidence="4">MPI-CAGE-AT-0021</strain>
    </source>
</reference>
<protein>
    <recommendedName>
        <fullName evidence="6">Extracellular membrane protein CFEM domain-containing protein</fullName>
    </recommendedName>
</protein>
<feature type="signal peptide" evidence="3">
    <location>
        <begin position="1"/>
        <end position="16"/>
    </location>
</feature>
<gene>
    <name evidence="4" type="ORF">B0J13DRAFT_462015</name>
</gene>
<evidence type="ECO:0000256" key="2">
    <source>
        <dbReference type="SAM" id="Phobius"/>
    </source>
</evidence>
<evidence type="ECO:0008006" key="6">
    <source>
        <dbReference type="Google" id="ProtNLM"/>
    </source>
</evidence>
<evidence type="ECO:0000313" key="5">
    <source>
        <dbReference type="Proteomes" id="UP000717696"/>
    </source>
</evidence>
<proteinExistence type="predicted"/>
<name>A0A9P9D1U2_9HYPO</name>
<dbReference type="OrthoDB" id="3630276at2759"/>
<evidence type="ECO:0000256" key="3">
    <source>
        <dbReference type="SAM" id="SignalP"/>
    </source>
</evidence>
<feature type="chain" id="PRO_5040493663" description="Extracellular membrane protein CFEM domain-containing protein" evidence="3">
    <location>
        <begin position="17"/>
        <end position="223"/>
    </location>
</feature>
<feature type="compositionally biased region" description="Polar residues" evidence="1">
    <location>
        <begin position="94"/>
        <end position="113"/>
    </location>
</feature>
<comment type="caution">
    <text evidence="4">The sequence shown here is derived from an EMBL/GenBank/DDBJ whole genome shotgun (WGS) entry which is preliminary data.</text>
</comment>
<sequence length="223" mass="23830">MQILTALFAVIATSSANDWYAQCSASLAGYSSCGKPGTIDDCLSQLQELNESDVKSCYITSGCSLDEAEDETKFVLQLCRQLFTNELKRRDTTSNDPDNQSTTADGNSPTSSANASLADVSICDVHTIGGHTETATCTKTKSLSSTCTANRICTTNAKREDICMVKQGMGVEGVVVGTIFGAAIVVGFFYIFFACFRASRKNKGVASKAQYTDTSRAPLIPKE</sequence>
<evidence type="ECO:0000313" key="4">
    <source>
        <dbReference type="EMBL" id="KAH7111175.1"/>
    </source>
</evidence>
<keyword evidence="2" id="KW-0472">Membrane</keyword>
<keyword evidence="5" id="KW-1185">Reference proteome</keyword>
<keyword evidence="2" id="KW-1133">Transmembrane helix</keyword>
<dbReference type="Proteomes" id="UP000717696">
    <property type="component" value="Unassembled WGS sequence"/>
</dbReference>
<accession>A0A9P9D1U2</accession>
<keyword evidence="2" id="KW-0812">Transmembrane</keyword>
<keyword evidence="3" id="KW-0732">Signal</keyword>
<organism evidence="4 5">
    <name type="scientific">Dactylonectria estremocensis</name>
    <dbReference type="NCBI Taxonomy" id="1079267"/>
    <lineage>
        <taxon>Eukaryota</taxon>
        <taxon>Fungi</taxon>
        <taxon>Dikarya</taxon>
        <taxon>Ascomycota</taxon>
        <taxon>Pezizomycotina</taxon>
        <taxon>Sordariomycetes</taxon>
        <taxon>Hypocreomycetidae</taxon>
        <taxon>Hypocreales</taxon>
        <taxon>Nectriaceae</taxon>
        <taxon>Dactylonectria</taxon>
    </lineage>
</organism>
<dbReference type="EMBL" id="JAGMUU010000057">
    <property type="protein sequence ID" value="KAH7111175.1"/>
    <property type="molecule type" value="Genomic_DNA"/>
</dbReference>
<dbReference type="AlphaFoldDB" id="A0A9P9D1U2"/>
<feature type="region of interest" description="Disordered" evidence="1">
    <location>
        <begin position="90"/>
        <end position="113"/>
    </location>
</feature>
<evidence type="ECO:0000256" key="1">
    <source>
        <dbReference type="SAM" id="MobiDB-lite"/>
    </source>
</evidence>
<feature type="transmembrane region" description="Helical" evidence="2">
    <location>
        <begin position="173"/>
        <end position="193"/>
    </location>
</feature>